<keyword evidence="5" id="KW-0378">Hydrolase</keyword>
<evidence type="ECO:0000313" key="12">
    <source>
        <dbReference type="Proteomes" id="UP001302676"/>
    </source>
</evidence>
<comment type="caution">
    <text evidence="11">The sequence shown here is derived from an EMBL/GenBank/DDBJ whole genome shotgun (WGS) entry which is preliminary data.</text>
</comment>
<reference evidence="11" key="2">
    <citation type="submission" date="2023-05" db="EMBL/GenBank/DDBJ databases">
        <authorList>
            <consortium name="Lawrence Berkeley National Laboratory"/>
            <person name="Steindorff A."/>
            <person name="Hensen N."/>
            <person name="Bonometti L."/>
            <person name="Westerberg I."/>
            <person name="Brannstrom I.O."/>
            <person name="Guillou S."/>
            <person name="Cros-Aarteil S."/>
            <person name="Calhoun S."/>
            <person name="Haridas S."/>
            <person name="Kuo A."/>
            <person name="Mondo S."/>
            <person name="Pangilinan J."/>
            <person name="Riley R."/>
            <person name="Labutti K."/>
            <person name="Andreopoulos B."/>
            <person name="Lipzen A."/>
            <person name="Chen C."/>
            <person name="Yanf M."/>
            <person name="Daum C."/>
            <person name="Ng V."/>
            <person name="Clum A."/>
            <person name="Ohm R."/>
            <person name="Martin F."/>
            <person name="Silar P."/>
            <person name="Natvig D."/>
            <person name="Lalanne C."/>
            <person name="Gautier V."/>
            <person name="Ament-Velasquez S.L."/>
            <person name="Kruys A."/>
            <person name="Hutchinson M.I."/>
            <person name="Powell A.J."/>
            <person name="Barry K."/>
            <person name="Miller A.N."/>
            <person name="Grigoriev I.V."/>
            <person name="Debuchy R."/>
            <person name="Gladieux P."/>
            <person name="Thoren M.H."/>
            <person name="Johannesson H."/>
        </authorList>
    </citation>
    <scope>NUCLEOTIDE SEQUENCE</scope>
    <source>
        <strain evidence="11">CBS 141.50</strain>
    </source>
</reference>
<dbReference type="GeneID" id="87817650"/>
<keyword evidence="7" id="KW-0456">Lyase</keyword>
<dbReference type="GO" id="GO:0016787">
    <property type="term" value="F:hydrolase activity"/>
    <property type="evidence" value="ECO:0007669"/>
    <property type="project" value="UniProtKB-KW"/>
</dbReference>
<feature type="signal peptide" evidence="10">
    <location>
        <begin position="1"/>
        <end position="19"/>
    </location>
</feature>
<evidence type="ECO:0000256" key="10">
    <source>
        <dbReference type="SAM" id="SignalP"/>
    </source>
</evidence>
<comment type="catalytic activity">
    <reaction evidence="8">
        <text>[RNA] containing guanosine + H2O = an [RNA fragment]-3'-guanosine-3'-phosphate + a 5'-hydroxy-ribonucleotide-3'-[RNA fragment].</text>
        <dbReference type="EC" id="4.6.1.24"/>
    </reaction>
</comment>
<evidence type="ECO:0000256" key="6">
    <source>
        <dbReference type="ARBA" id="ARBA00023157"/>
    </source>
</evidence>
<dbReference type="RefSeq" id="XP_062636299.1">
    <property type="nucleotide sequence ID" value="XM_062781037.1"/>
</dbReference>
<dbReference type="Proteomes" id="UP001302676">
    <property type="component" value="Unassembled WGS sequence"/>
</dbReference>
<dbReference type="GO" id="GO:0046589">
    <property type="term" value="F:ribonuclease T1 activity"/>
    <property type="evidence" value="ECO:0007669"/>
    <property type="project" value="UniProtKB-EC"/>
</dbReference>
<proteinExistence type="inferred from homology"/>
<feature type="region of interest" description="Disordered" evidence="9">
    <location>
        <begin position="148"/>
        <end position="193"/>
    </location>
</feature>
<dbReference type="GO" id="GO:0003723">
    <property type="term" value="F:RNA binding"/>
    <property type="evidence" value="ECO:0007669"/>
    <property type="project" value="InterPro"/>
</dbReference>
<accession>A0AAN6ZM38</accession>
<dbReference type="Gene3D" id="3.10.450.30">
    <property type="entry name" value="Microbial ribonucleases"/>
    <property type="match status" value="1"/>
</dbReference>
<dbReference type="Pfam" id="PF00545">
    <property type="entry name" value="Ribonuclease"/>
    <property type="match status" value="1"/>
</dbReference>
<sequence length="219" mass="22040">MHLPALTLTLLAAAATVTANSLTPVLERRQGTTGLGHVTCGTTTYNKAAIDAAVAEGCQLYADRETLGSSKYPHRFNNREGLQFAVAGPYQEFPILSNGKVYSGRAPGADRIVFNPNYQGECVYVGAMTHTNAPTRNGFVECVEASGGGGGGSGGSTSSTRTTARPSTTVITGTVTTGTAARTSSASTSSSTGAAATQGLVGMGGQGVFAGVAAGLLLL</sequence>
<keyword evidence="6" id="KW-1015">Disulfide bond</keyword>
<keyword evidence="10" id="KW-0732">Signal</keyword>
<gene>
    <name evidence="11" type="ORF">C8A04DRAFT_29506</name>
</gene>
<evidence type="ECO:0000256" key="7">
    <source>
        <dbReference type="ARBA" id="ARBA00023239"/>
    </source>
</evidence>
<name>A0AAN6ZM38_9PEZI</name>
<evidence type="ECO:0000256" key="2">
    <source>
        <dbReference type="ARBA" id="ARBA00012549"/>
    </source>
</evidence>
<evidence type="ECO:0000256" key="1">
    <source>
        <dbReference type="ARBA" id="ARBA00009006"/>
    </source>
</evidence>
<keyword evidence="3" id="KW-0540">Nuclease</keyword>
<dbReference type="PANTHER" id="PTHR42104:SF1">
    <property type="entry name" value="EXTRACELLULAR GUANYL-SPECIFIC RIBONUCLEASE RNTA (AFU_ORTHOLOGUE AFUA_4G03230)"/>
    <property type="match status" value="1"/>
</dbReference>
<feature type="chain" id="PRO_5042931102" description="ribonuclease T1" evidence="10">
    <location>
        <begin position="20"/>
        <end position="219"/>
    </location>
</feature>
<keyword evidence="12" id="KW-1185">Reference proteome</keyword>
<dbReference type="EC" id="4.6.1.24" evidence="2"/>
<evidence type="ECO:0000256" key="4">
    <source>
        <dbReference type="ARBA" id="ARBA00022759"/>
    </source>
</evidence>
<protein>
    <recommendedName>
        <fullName evidence="2">ribonuclease T1</fullName>
        <ecNumber evidence="2">4.6.1.24</ecNumber>
    </recommendedName>
</protein>
<evidence type="ECO:0000313" key="11">
    <source>
        <dbReference type="EMBL" id="KAK4142928.1"/>
    </source>
</evidence>
<comment type="similarity">
    <text evidence="1">Belongs to the ribonuclease N1/T1 family.</text>
</comment>
<organism evidence="11 12">
    <name type="scientific">Dichotomopilus funicola</name>
    <dbReference type="NCBI Taxonomy" id="1934379"/>
    <lineage>
        <taxon>Eukaryota</taxon>
        <taxon>Fungi</taxon>
        <taxon>Dikarya</taxon>
        <taxon>Ascomycota</taxon>
        <taxon>Pezizomycotina</taxon>
        <taxon>Sordariomycetes</taxon>
        <taxon>Sordariomycetidae</taxon>
        <taxon>Sordariales</taxon>
        <taxon>Chaetomiaceae</taxon>
        <taxon>Dichotomopilus</taxon>
    </lineage>
</organism>
<dbReference type="EMBL" id="MU853592">
    <property type="protein sequence ID" value="KAK4142928.1"/>
    <property type="molecule type" value="Genomic_DNA"/>
</dbReference>
<dbReference type="InterPro" id="IPR016191">
    <property type="entry name" value="Ribonuclease/ribotoxin"/>
</dbReference>
<evidence type="ECO:0000256" key="5">
    <source>
        <dbReference type="ARBA" id="ARBA00022801"/>
    </source>
</evidence>
<evidence type="ECO:0000256" key="3">
    <source>
        <dbReference type="ARBA" id="ARBA00022722"/>
    </source>
</evidence>
<keyword evidence="4" id="KW-0255">Endonuclease</keyword>
<feature type="compositionally biased region" description="Low complexity" evidence="9">
    <location>
        <begin position="156"/>
        <end position="193"/>
    </location>
</feature>
<dbReference type="InterPro" id="IPR000026">
    <property type="entry name" value="N1-like"/>
</dbReference>
<evidence type="ECO:0000256" key="8">
    <source>
        <dbReference type="ARBA" id="ARBA00034015"/>
    </source>
</evidence>
<reference evidence="11" key="1">
    <citation type="journal article" date="2023" name="Mol. Phylogenet. Evol.">
        <title>Genome-scale phylogeny and comparative genomics of the fungal order Sordariales.</title>
        <authorList>
            <person name="Hensen N."/>
            <person name="Bonometti L."/>
            <person name="Westerberg I."/>
            <person name="Brannstrom I.O."/>
            <person name="Guillou S."/>
            <person name="Cros-Aarteil S."/>
            <person name="Calhoun S."/>
            <person name="Haridas S."/>
            <person name="Kuo A."/>
            <person name="Mondo S."/>
            <person name="Pangilinan J."/>
            <person name="Riley R."/>
            <person name="LaButti K."/>
            <person name="Andreopoulos B."/>
            <person name="Lipzen A."/>
            <person name="Chen C."/>
            <person name="Yan M."/>
            <person name="Daum C."/>
            <person name="Ng V."/>
            <person name="Clum A."/>
            <person name="Steindorff A."/>
            <person name="Ohm R.A."/>
            <person name="Martin F."/>
            <person name="Silar P."/>
            <person name="Natvig D.O."/>
            <person name="Lalanne C."/>
            <person name="Gautier V."/>
            <person name="Ament-Velasquez S.L."/>
            <person name="Kruys A."/>
            <person name="Hutchinson M.I."/>
            <person name="Powell A.J."/>
            <person name="Barry K."/>
            <person name="Miller A.N."/>
            <person name="Grigoriev I.V."/>
            <person name="Debuchy R."/>
            <person name="Gladieux P."/>
            <person name="Hiltunen Thoren M."/>
            <person name="Johannesson H."/>
        </authorList>
    </citation>
    <scope>NUCLEOTIDE SEQUENCE</scope>
    <source>
        <strain evidence="11">CBS 141.50</strain>
    </source>
</reference>
<dbReference type="SUPFAM" id="SSF53933">
    <property type="entry name" value="Microbial ribonucleases"/>
    <property type="match status" value="1"/>
</dbReference>
<evidence type="ECO:0000256" key="9">
    <source>
        <dbReference type="SAM" id="MobiDB-lite"/>
    </source>
</evidence>
<dbReference type="PANTHER" id="PTHR42104">
    <property type="entry name" value="EXTRACELLULAR GUANYL-SPECIFIC RIBONUCLEASE RNTA (AFU_ORTHOLOGUE AFUA_4G03230)"/>
    <property type="match status" value="1"/>
</dbReference>
<dbReference type="AlphaFoldDB" id="A0AAN6ZM38"/>